<gene>
    <name evidence="1" type="ORF">D2962_14310</name>
</gene>
<evidence type="ECO:0000313" key="2">
    <source>
        <dbReference type="Proteomes" id="UP000280960"/>
    </source>
</evidence>
<accession>A0A3G2R892</accession>
<name>A0A3G2R892_9FIRM</name>
<evidence type="ECO:0000313" key="1">
    <source>
        <dbReference type="EMBL" id="AYO31619.1"/>
    </source>
</evidence>
<dbReference type="EMBL" id="CP033169">
    <property type="protein sequence ID" value="AYO31619.1"/>
    <property type="molecule type" value="Genomic_DNA"/>
</dbReference>
<dbReference type="AlphaFoldDB" id="A0A3G2R892"/>
<sequence length="94" mass="10792">MIPIIHSTTNMGFNRKDMIITNMAKSERDLEKDPDEIIDIKTEREGLGEKEYYTDALPDRVREGILVILETPEKEAARVMEIMEQSGAARIIKE</sequence>
<protein>
    <submittedName>
        <fullName evidence="1">Uncharacterized protein</fullName>
    </submittedName>
</protein>
<dbReference type="KEGG" id="bacg:D2962_14310"/>
<organism evidence="1 2">
    <name type="scientific">Biomaibacter acetigenes</name>
    <dbReference type="NCBI Taxonomy" id="2316383"/>
    <lineage>
        <taxon>Bacteria</taxon>
        <taxon>Bacillati</taxon>
        <taxon>Bacillota</taxon>
        <taxon>Clostridia</taxon>
        <taxon>Thermosediminibacterales</taxon>
        <taxon>Tepidanaerobacteraceae</taxon>
        <taxon>Biomaibacter</taxon>
    </lineage>
</organism>
<reference evidence="1 2" key="1">
    <citation type="submission" date="2018-10" db="EMBL/GenBank/DDBJ databases">
        <authorList>
            <person name="Zhang X."/>
        </authorList>
    </citation>
    <scope>NUCLEOTIDE SEQUENCE [LARGE SCALE GENOMIC DNA]</scope>
    <source>
        <strain evidence="1 2">SK-G1</strain>
    </source>
</reference>
<proteinExistence type="predicted"/>
<keyword evidence="2" id="KW-1185">Reference proteome</keyword>
<dbReference type="Proteomes" id="UP000280960">
    <property type="component" value="Chromosome"/>
</dbReference>